<accession>A0A433RXU8</accession>
<evidence type="ECO:0008006" key="4">
    <source>
        <dbReference type="Google" id="ProtNLM"/>
    </source>
</evidence>
<comment type="caution">
    <text evidence="2">The sequence shown here is derived from an EMBL/GenBank/DDBJ whole genome shotgun (WGS) entry which is preliminary data.</text>
</comment>
<evidence type="ECO:0000256" key="1">
    <source>
        <dbReference type="SAM" id="Phobius"/>
    </source>
</evidence>
<organism evidence="2 3">
    <name type="scientific">Candidatus Kurthia intestinigallinarum</name>
    <dbReference type="NCBI Taxonomy" id="1562256"/>
    <lineage>
        <taxon>Bacteria</taxon>
        <taxon>Bacillati</taxon>
        <taxon>Bacillota</taxon>
        <taxon>Bacilli</taxon>
        <taxon>Bacillales</taxon>
        <taxon>Caryophanaceae</taxon>
        <taxon>Kurthia</taxon>
    </lineage>
</organism>
<dbReference type="Proteomes" id="UP000288623">
    <property type="component" value="Unassembled WGS sequence"/>
</dbReference>
<evidence type="ECO:0000313" key="3">
    <source>
        <dbReference type="Proteomes" id="UP000288623"/>
    </source>
</evidence>
<keyword evidence="1" id="KW-1133">Transmembrane helix</keyword>
<name>A0A433RXU8_9BACL</name>
<feature type="transmembrane region" description="Helical" evidence="1">
    <location>
        <begin position="6"/>
        <end position="23"/>
    </location>
</feature>
<sequence>METFGLLGFLLAALAFIQITIMNRKIKDLEKRIGSRPIELSTEEQQHVKELKMQKQTVQAVKFVREKSGASLIEAKQYVDSL</sequence>
<reference evidence="2 3" key="1">
    <citation type="submission" date="2014-11" db="EMBL/GenBank/DDBJ databases">
        <title>Genome sequence and analysis of novel Kurthia sp.</title>
        <authorList>
            <person name="Lawson J.N."/>
            <person name="Gonzalez J.E."/>
            <person name="Rinauldi L."/>
            <person name="Xuan Z."/>
            <person name="Firman A."/>
            <person name="Shaddox L."/>
            <person name="Trudeau A."/>
            <person name="Shah S."/>
            <person name="Reiman D."/>
        </authorList>
    </citation>
    <scope>NUCLEOTIDE SEQUENCE [LARGE SCALE GENOMIC DNA]</scope>
    <source>
        <strain evidence="2 3">3B1D</strain>
    </source>
</reference>
<dbReference type="AlphaFoldDB" id="A0A433RXU8"/>
<evidence type="ECO:0000313" key="2">
    <source>
        <dbReference type="EMBL" id="RUS58102.1"/>
    </source>
</evidence>
<dbReference type="InterPro" id="IPR014719">
    <property type="entry name" value="Ribosomal_bL12_C/ClpS-like"/>
</dbReference>
<proteinExistence type="predicted"/>
<dbReference type="OrthoDB" id="2649700at2"/>
<keyword evidence="1" id="KW-0812">Transmembrane</keyword>
<keyword evidence="3" id="KW-1185">Reference proteome</keyword>
<protein>
    <recommendedName>
        <fullName evidence="4">Ribosomal protein L7/L12 C-terminal domain-containing protein</fullName>
    </recommendedName>
</protein>
<dbReference type="EMBL" id="JTFC01000008">
    <property type="protein sequence ID" value="RUS58102.1"/>
    <property type="molecule type" value="Genomic_DNA"/>
</dbReference>
<gene>
    <name evidence="2" type="ORF">QI30_02845</name>
</gene>
<dbReference type="Gene3D" id="3.30.1390.10">
    <property type="match status" value="1"/>
</dbReference>
<keyword evidence="1" id="KW-0472">Membrane</keyword>
<dbReference type="RefSeq" id="WP_126989439.1">
    <property type="nucleotide sequence ID" value="NZ_JTFC01000008.1"/>
</dbReference>